<comment type="caution">
    <text evidence="1">The sequence shown here is derived from an EMBL/GenBank/DDBJ whole genome shotgun (WGS) entry which is preliminary data.</text>
</comment>
<keyword evidence="2" id="KW-1185">Reference proteome</keyword>
<dbReference type="EMBL" id="JASBNA010000053">
    <property type="protein sequence ID" value="KAK7679966.1"/>
    <property type="molecule type" value="Genomic_DNA"/>
</dbReference>
<evidence type="ECO:0000313" key="1">
    <source>
        <dbReference type="EMBL" id="KAK7679966.1"/>
    </source>
</evidence>
<organism evidence="1 2">
    <name type="scientific">Cerrena zonata</name>
    <dbReference type="NCBI Taxonomy" id="2478898"/>
    <lineage>
        <taxon>Eukaryota</taxon>
        <taxon>Fungi</taxon>
        <taxon>Dikarya</taxon>
        <taxon>Basidiomycota</taxon>
        <taxon>Agaricomycotina</taxon>
        <taxon>Agaricomycetes</taxon>
        <taxon>Polyporales</taxon>
        <taxon>Cerrenaceae</taxon>
        <taxon>Cerrena</taxon>
    </lineage>
</organism>
<evidence type="ECO:0000313" key="2">
    <source>
        <dbReference type="Proteomes" id="UP001385951"/>
    </source>
</evidence>
<dbReference type="AlphaFoldDB" id="A0AAW0FRK1"/>
<sequence length="141" mass="16846">MSSETYRTTQGSTFNDTRAEPYERPLWALAFAIREAIFSYPQDTTRKEWCEWLVALYRNMIHKVKQFDKMQLRSRIPVVAHALYVFHARYRKGDPVTNLLDILEVRNDWEDAKLIYDDLEAVTENRAVQFFTPDWRTALHE</sequence>
<name>A0AAW0FRK1_9APHY</name>
<protein>
    <submittedName>
        <fullName evidence="1">Uncharacterized protein</fullName>
    </submittedName>
</protein>
<gene>
    <name evidence="1" type="ORF">QCA50_016912</name>
</gene>
<reference evidence="1 2" key="1">
    <citation type="submission" date="2022-09" db="EMBL/GenBank/DDBJ databases">
        <authorList>
            <person name="Palmer J.M."/>
        </authorList>
    </citation>
    <scope>NUCLEOTIDE SEQUENCE [LARGE SCALE GENOMIC DNA]</scope>
    <source>
        <strain evidence="1 2">DSM 7382</strain>
    </source>
</reference>
<accession>A0AAW0FRK1</accession>
<dbReference type="Proteomes" id="UP001385951">
    <property type="component" value="Unassembled WGS sequence"/>
</dbReference>
<proteinExistence type="predicted"/>